<proteinExistence type="predicted"/>
<sequence length="68" mass="7990">MSKEINLGTFKNIFKSDEVKEELTVLSSWARGVKQERHIVNILAKFLDKKDYNFKMEFSDIFTNDSSK</sequence>
<dbReference type="AlphaFoldDB" id="A0A0F9JYX3"/>
<comment type="caution">
    <text evidence="1">The sequence shown here is derived from an EMBL/GenBank/DDBJ whole genome shotgun (WGS) entry which is preliminary data.</text>
</comment>
<dbReference type="EMBL" id="LAZR01014998">
    <property type="protein sequence ID" value="KKM15068.1"/>
    <property type="molecule type" value="Genomic_DNA"/>
</dbReference>
<protein>
    <submittedName>
        <fullName evidence="1">Uncharacterized protein</fullName>
    </submittedName>
</protein>
<organism evidence="1">
    <name type="scientific">marine sediment metagenome</name>
    <dbReference type="NCBI Taxonomy" id="412755"/>
    <lineage>
        <taxon>unclassified sequences</taxon>
        <taxon>metagenomes</taxon>
        <taxon>ecological metagenomes</taxon>
    </lineage>
</organism>
<accession>A0A0F9JYX3</accession>
<evidence type="ECO:0000313" key="1">
    <source>
        <dbReference type="EMBL" id="KKM15068.1"/>
    </source>
</evidence>
<reference evidence="1" key="1">
    <citation type="journal article" date="2015" name="Nature">
        <title>Complex archaea that bridge the gap between prokaryotes and eukaryotes.</title>
        <authorList>
            <person name="Spang A."/>
            <person name="Saw J.H."/>
            <person name="Jorgensen S.L."/>
            <person name="Zaremba-Niedzwiedzka K."/>
            <person name="Martijn J."/>
            <person name="Lind A.E."/>
            <person name="van Eijk R."/>
            <person name="Schleper C."/>
            <person name="Guy L."/>
            <person name="Ettema T.J."/>
        </authorList>
    </citation>
    <scope>NUCLEOTIDE SEQUENCE</scope>
</reference>
<gene>
    <name evidence="1" type="ORF">LCGC14_1699810</name>
</gene>
<name>A0A0F9JYX3_9ZZZZ</name>